<dbReference type="InterPro" id="IPR051044">
    <property type="entry name" value="MAG_DAG_Lipase"/>
</dbReference>
<accession>A0ABN0NW84</accession>
<feature type="domain" description="Serine aminopeptidase S33" evidence="1">
    <location>
        <begin position="67"/>
        <end position="333"/>
    </location>
</feature>
<name>A0ABN0NW84_TRELE</name>
<dbReference type="RefSeq" id="WP_021686230.1">
    <property type="nucleotide sequence ID" value="NZ_KI260554.1"/>
</dbReference>
<evidence type="ECO:0000259" key="1">
    <source>
        <dbReference type="Pfam" id="PF12146"/>
    </source>
</evidence>
<comment type="caution">
    <text evidence="2">The sequence shown here is derived from an EMBL/GenBank/DDBJ whole genome shotgun (WGS) entry which is preliminary data.</text>
</comment>
<evidence type="ECO:0000313" key="3">
    <source>
        <dbReference type="Proteomes" id="UP000016649"/>
    </source>
</evidence>
<dbReference type="PANTHER" id="PTHR11614">
    <property type="entry name" value="PHOSPHOLIPASE-RELATED"/>
    <property type="match status" value="1"/>
</dbReference>
<gene>
    <name evidence="2" type="ORF">HMPREF9193_02057</name>
</gene>
<keyword evidence="2" id="KW-0378">Hydrolase</keyword>
<keyword evidence="3" id="KW-1185">Reference proteome</keyword>
<dbReference type="EMBL" id="AWVH01000044">
    <property type="protein sequence ID" value="ERJ91604.1"/>
    <property type="molecule type" value="Genomic_DNA"/>
</dbReference>
<dbReference type="SUPFAM" id="SSF53474">
    <property type="entry name" value="alpha/beta-Hydrolases"/>
    <property type="match status" value="1"/>
</dbReference>
<dbReference type="Gene3D" id="3.40.50.1820">
    <property type="entry name" value="alpha/beta hydrolase"/>
    <property type="match status" value="1"/>
</dbReference>
<dbReference type="Pfam" id="PF12146">
    <property type="entry name" value="Hydrolase_4"/>
    <property type="match status" value="1"/>
</dbReference>
<proteinExistence type="predicted"/>
<reference evidence="2 3" key="1">
    <citation type="submission" date="2013-08" db="EMBL/GenBank/DDBJ databases">
        <authorList>
            <person name="Weinstock G."/>
            <person name="Sodergren E."/>
            <person name="Wylie T."/>
            <person name="Fulton L."/>
            <person name="Fulton R."/>
            <person name="Fronick C."/>
            <person name="O'Laughlin M."/>
            <person name="Godfrey J."/>
            <person name="Miner T."/>
            <person name="Herter B."/>
            <person name="Appelbaum E."/>
            <person name="Cordes M."/>
            <person name="Lek S."/>
            <person name="Wollam A."/>
            <person name="Pepin K.H."/>
            <person name="Palsikar V.B."/>
            <person name="Mitreva M."/>
            <person name="Wilson R.K."/>
        </authorList>
    </citation>
    <scope>NUCLEOTIDE SEQUENCE [LARGE SCALE GENOMIC DNA]</scope>
    <source>
        <strain evidence="2 3">ATCC 700332</strain>
    </source>
</reference>
<dbReference type="InterPro" id="IPR029058">
    <property type="entry name" value="AB_hydrolase_fold"/>
</dbReference>
<sequence>MEKHILDKADSYPDFVPLDEKEFSKQMEQIVVPFLQKLKKTYTLKTTHGSELYGETFVPRTNGNASYRAVVVLFHGFCEFCAKFDELTYYLLKQNYAVCRFDFSGHGFSSRQIGDTNKVHIRSFQTYVQDAFYAANVLAKPLTRLTQTDNPAQTQKPLPLFLLAHSMGGAVGALFLQQHPHFFNAAALCSPMFDLSLNGIPLWAGKLFIKTLRYTGGAKCYVLGHHAYPASYTFPERKKATCSENRFMYHYNKRKEDKRLQTWGATFAWLDESLKAIKRIFKKSALASITEPLIVFQAEKDDTVELAGQTFFAEQIPSAQLALCLNANHELYNGTNETLNRWYPELFRFYAAHSG</sequence>
<organism evidence="2 3">
    <name type="scientific">Treponema lecithinolyticum ATCC 700332</name>
    <dbReference type="NCBI Taxonomy" id="1321815"/>
    <lineage>
        <taxon>Bacteria</taxon>
        <taxon>Pseudomonadati</taxon>
        <taxon>Spirochaetota</taxon>
        <taxon>Spirochaetia</taxon>
        <taxon>Spirochaetales</taxon>
        <taxon>Treponemataceae</taxon>
        <taxon>Treponema</taxon>
    </lineage>
</organism>
<dbReference type="Proteomes" id="UP000016649">
    <property type="component" value="Unassembled WGS sequence"/>
</dbReference>
<evidence type="ECO:0000313" key="2">
    <source>
        <dbReference type="EMBL" id="ERJ91604.1"/>
    </source>
</evidence>
<dbReference type="GO" id="GO:0016787">
    <property type="term" value="F:hydrolase activity"/>
    <property type="evidence" value="ECO:0007669"/>
    <property type="project" value="UniProtKB-KW"/>
</dbReference>
<protein>
    <submittedName>
        <fullName evidence="2">Hydrolase, alpha/beta domain protein</fullName>
    </submittedName>
</protein>
<dbReference type="InterPro" id="IPR022742">
    <property type="entry name" value="Hydrolase_4"/>
</dbReference>